<comment type="caution">
    <text evidence="3">The sequence shown here is derived from an EMBL/GenBank/DDBJ whole genome shotgun (WGS) entry which is preliminary data.</text>
</comment>
<dbReference type="AlphaFoldDB" id="A0A8H6BTU5"/>
<dbReference type="InterPro" id="IPR036116">
    <property type="entry name" value="FN3_sf"/>
</dbReference>
<reference evidence="3 4" key="1">
    <citation type="submission" date="2020-03" db="EMBL/GenBank/DDBJ databases">
        <title>FDA dAtabase for Regulatory Grade micrObial Sequences (FDA-ARGOS): Supporting development and validation of Infectious Disease Dx tests.</title>
        <authorList>
            <person name="Campos J."/>
            <person name="Goldberg B."/>
            <person name="Tallon L."/>
            <person name="Sadzewicz L."/>
            <person name="Vavikolanu K."/>
            <person name="Mehta A."/>
            <person name="Aluvathingal J."/>
            <person name="Nadendla S."/>
            <person name="Nandy P."/>
            <person name="Geyer C."/>
            <person name="Yan Y."/>
            <person name="Sichtig H."/>
        </authorList>
    </citation>
    <scope>NUCLEOTIDE SEQUENCE [LARGE SCALE GENOMIC DNA]</scope>
    <source>
        <strain evidence="3 4">FDAARGOS_656</strain>
    </source>
</reference>
<feature type="compositionally biased region" description="Low complexity" evidence="1">
    <location>
        <begin position="796"/>
        <end position="812"/>
    </location>
</feature>
<name>A0A8H6BTU5_CANAX</name>
<feature type="compositionally biased region" description="Polar residues" evidence="1">
    <location>
        <begin position="346"/>
        <end position="362"/>
    </location>
</feature>
<dbReference type="PROSITE" id="PS50853">
    <property type="entry name" value="FN3"/>
    <property type="match status" value="1"/>
</dbReference>
<proteinExistence type="predicted"/>
<feature type="compositionally biased region" description="Polar residues" evidence="1">
    <location>
        <begin position="564"/>
        <end position="575"/>
    </location>
</feature>
<dbReference type="EMBL" id="JABWAD010000061">
    <property type="protein sequence ID" value="KAF6062649.1"/>
    <property type="molecule type" value="Genomic_DNA"/>
</dbReference>
<feature type="region of interest" description="Disordered" evidence="1">
    <location>
        <begin position="346"/>
        <end position="383"/>
    </location>
</feature>
<evidence type="ECO:0000313" key="3">
    <source>
        <dbReference type="EMBL" id="KAF6062649.1"/>
    </source>
</evidence>
<dbReference type="Gene3D" id="2.60.40.10">
    <property type="entry name" value="Immunoglobulins"/>
    <property type="match status" value="1"/>
</dbReference>
<feature type="compositionally biased region" description="Polar residues" evidence="1">
    <location>
        <begin position="781"/>
        <end position="795"/>
    </location>
</feature>
<dbReference type="InterPro" id="IPR003961">
    <property type="entry name" value="FN3_dom"/>
</dbReference>
<evidence type="ECO:0000256" key="1">
    <source>
        <dbReference type="SAM" id="MobiDB-lite"/>
    </source>
</evidence>
<feature type="compositionally biased region" description="Low complexity" evidence="1">
    <location>
        <begin position="363"/>
        <end position="383"/>
    </location>
</feature>
<dbReference type="SUPFAM" id="SSF49265">
    <property type="entry name" value="Fibronectin type III"/>
    <property type="match status" value="1"/>
</dbReference>
<feature type="compositionally biased region" description="Basic and acidic residues" evidence="1">
    <location>
        <begin position="221"/>
        <end position="234"/>
    </location>
</feature>
<accession>A0A8H6BTU5</accession>
<sequence length="887" mass="99934">MIEVLITVVPAVLWLLYRFFSVLQTPVEKLIEDLNIEIPHTPILCIDSISERSIVIHWDIEIKFDENLYYVIVVNEQEAATLTSTSCRLNNLTPHQLYQIEIIAVNSITNFKSQSKPVFVHTSNDKELDGIVNVDHLETEIKEIEPISGTLDQSALETITIDQIKNIKDSNLLNDYIVKFQNELAKTNTEYKQFQSSISQEHETLQRDLSHHKREFEEESDNKSKKDHDLKSLERKKDNLSFQKSKLTTQLNALKNTLSLFNTKFEENENKIKKLREKNTHALNTEDQEKTKIKQEVDSIKQKISNTKSDMEKTEENMKLIALERKELISILNQLKPLIDAFNQAGSSNTQSDNNGVSQLSPSSLSSATTANNTSVSNTSTTATATNNTATSVFNRDGSLSKNAFDAIVKIIQIVPSWQDEIMHEINQYQEFEQNWKEAFRAEIKKFVSIHQALEVARMNLDQNYQPVKMTEYQASIEFGGFSNALPKPKFNGKRNLSPTEDHLKQNNNFYNYYGNVYSKEESDGELGSPHSQQQVLLKQQQQQPQSQQHQPSPPPIAPQVLSNNDYLPNNSFGHQEQPYISLDQINAAHNLDLNSGNTLMPIDTSISTNNLASTHLNGFPYDDNIYTRGINSPLPLHNNAALNYGDYNSLLYRYSSPSLTQSNSNLADGVWGTTTNNGNNLSANDLLNPTQQSGFLISPSQSTNIWLDDKSQNLLLNPTNGTHTRAVSSNSQIWRNDATSLNGGGGSNPIRGFDFGGVSTQGNGDFSPFGNNISIHNPTDSLYGVNSSNTQVNDQQLQSQPQSHLQQQQPHPNLTSFKSDNDENDSVMEEKSSFSNSGVDALKAFISSLGLHPYGLHTKIESERKKGKEVERIHTKQKQYNFTDEW</sequence>
<feature type="compositionally biased region" description="Basic and acidic residues" evidence="1">
    <location>
        <begin position="200"/>
        <end position="209"/>
    </location>
</feature>
<dbReference type="CDD" id="cd00063">
    <property type="entry name" value="FN3"/>
    <property type="match status" value="1"/>
</dbReference>
<feature type="domain" description="Fibronectin type-III" evidence="2">
    <location>
        <begin position="39"/>
        <end position="125"/>
    </location>
</feature>
<organism evidence="3 4">
    <name type="scientific">Candida albicans</name>
    <name type="common">Yeast</name>
    <dbReference type="NCBI Taxonomy" id="5476"/>
    <lineage>
        <taxon>Eukaryota</taxon>
        <taxon>Fungi</taxon>
        <taxon>Dikarya</taxon>
        <taxon>Ascomycota</taxon>
        <taxon>Saccharomycotina</taxon>
        <taxon>Pichiomycetes</taxon>
        <taxon>Debaryomycetaceae</taxon>
        <taxon>Candida/Lodderomyces clade</taxon>
        <taxon>Candida</taxon>
    </lineage>
</organism>
<feature type="region of interest" description="Disordered" evidence="1">
    <location>
        <begin position="197"/>
        <end position="234"/>
    </location>
</feature>
<evidence type="ECO:0000313" key="4">
    <source>
        <dbReference type="Proteomes" id="UP000536275"/>
    </source>
</evidence>
<feature type="region of interest" description="Disordered" evidence="1">
    <location>
        <begin position="737"/>
        <end position="757"/>
    </location>
</feature>
<protein>
    <recommendedName>
        <fullName evidence="2">Fibronectin type-III domain-containing protein</fullName>
    </recommendedName>
</protein>
<dbReference type="InterPro" id="IPR013783">
    <property type="entry name" value="Ig-like_fold"/>
</dbReference>
<feature type="compositionally biased region" description="Low complexity" evidence="1">
    <location>
        <begin position="530"/>
        <end position="551"/>
    </location>
</feature>
<feature type="region of interest" description="Disordered" evidence="1">
    <location>
        <begin position="521"/>
        <end position="576"/>
    </location>
</feature>
<feature type="region of interest" description="Disordered" evidence="1">
    <location>
        <begin position="781"/>
        <end position="833"/>
    </location>
</feature>
<dbReference type="Proteomes" id="UP000536275">
    <property type="component" value="Unassembled WGS sequence"/>
</dbReference>
<evidence type="ECO:0000259" key="2">
    <source>
        <dbReference type="PROSITE" id="PS50853"/>
    </source>
</evidence>
<gene>
    <name evidence="3" type="ORF">FOB64_005711</name>
</gene>
<dbReference type="Pfam" id="PF00041">
    <property type="entry name" value="fn3"/>
    <property type="match status" value="1"/>
</dbReference>